<dbReference type="InterPro" id="IPR002524">
    <property type="entry name" value="Cation_efflux"/>
</dbReference>
<dbReference type="Gene3D" id="1.20.1510.10">
    <property type="entry name" value="Cation efflux protein transmembrane domain"/>
    <property type="match status" value="1"/>
</dbReference>
<feature type="transmembrane region" description="Helical" evidence="9">
    <location>
        <begin position="41"/>
        <end position="65"/>
    </location>
</feature>
<keyword evidence="3" id="KW-0813">Transport</keyword>
<evidence type="ECO:0000313" key="12">
    <source>
        <dbReference type="EMBL" id="MEI4278643.1"/>
    </source>
</evidence>
<dbReference type="InterPro" id="IPR036837">
    <property type="entry name" value="Cation_efflux_CTD_sf"/>
</dbReference>
<dbReference type="InterPro" id="IPR050681">
    <property type="entry name" value="CDF/SLC30A"/>
</dbReference>
<dbReference type="InterPro" id="IPR058533">
    <property type="entry name" value="Cation_efflux_TM"/>
</dbReference>
<dbReference type="SUPFAM" id="SSF160240">
    <property type="entry name" value="Cation efflux protein cytoplasmic domain-like"/>
    <property type="match status" value="1"/>
</dbReference>
<keyword evidence="4 9" id="KW-0812">Transmembrane</keyword>
<sequence length="321" mass="34046">MSRTDDAADHAHDDGDEHDSGGGHSHGPRIGSAGAEHQRPLAIAFGLTATYALVEVVGGVLSGSLALISDAAHMGTDTLGLGLALAAIQLAKRPAAGGRTYGTYRLEVLAAVINGLLLFGVAFYVLFEAYRRFQEPSEVLGVPMLIVAAVGLIVNLISFRLLMAGSKESLNLKGAYLEVMADMLGSVGVIVGAIVIAVTGFRQVDTIVGVAIGLFILPRTWQLMRQALRILMEVAPPGVDVDAATRELAGVPGVKEVHDLHIWTLTSGMEAATVHIVVDDRGVDWHGILDRTRSILMEKYGVTHPTIQLEPEEHVEQPAGF</sequence>
<dbReference type="PANTHER" id="PTHR11562">
    <property type="entry name" value="CATION EFFLUX PROTEIN/ ZINC TRANSPORTER"/>
    <property type="match status" value="1"/>
</dbReference>
<dbReference type="PANTHER" id="PTHR11562:SF17">
    <property type="entry name" value="RE54080P-RELATED"/>
    <property type="match status" value="1"/>
</dbReference>
<dbReference type="RefSeq" id="WP_225232420.1">
    <property type="nucleotide sequence ID" value="NZ_JBAPLV010000008.1"/>
</dbReference>
<feature type="domain" description="Cation efflux protein transmembrane" evidence="10">
    <location>
        <begin position="42"/>
        <end position="232"/>
    </location>
</feature>
<evidence type="ECO:0000256" key="5">
    <source>
        <dbReference type="ARBA" id="ARBA00022989"/>
    </source>
</evidence>
<dbReference type="Pfam" id="PF16916">
    <property type="entry name" value="ZT_dimer"/>
    <property type="match status" value="1"/>
</dbReference>
<dbReference type="EMBL" id="JBAPLV010000008">
    <property type="protein sequence ID" value="MEI4278643.1"/>
    <property type="molecule type" value="Genomic_DNA"/>
</dbReference>
<evidence type="ECO:0000256" key="3">
    <source>
        <dbReference type="ARBA" id="ARBA00022448"/>
    </source>
</evidence>
<evidence type="ECO:0000256" key="9">
    <source>
        <dbReference type="SAM" id="Phobius"/>
    </source>
</evidence>
<organism evidence="12 13">
    <name type="scientific">Klenkia terrae</name>
    <dbReference type="NCBI Taxonomy" id="1052259"/>
    <lineage>
        <taxon>Bacteria</taxon>
        <taxon>Bacillati</taxon>
        <taxon>Actinomycetota</taxon>
        <taxon>Actinomycetes</taxon>
        <taxon>Geodermatophilales</taxon>
        <taxon>Geodermatophilaceae</taxon>
        <taxon>Klenkia</taxon>
    </lineage>
</organism>
<evidence type="ECO:0000256" key="8">
    <source>
        <dbReference type="SAM" id="MobiDB-lite"/>
    </source>
</evidence>
<dbReference type="Proteomes" id="UP001373496">
    <property type="component" value="Unassembled WGS sequence"/>
</dbReference>
<keyword evidence="7 9" id="KW-0472">Membrane</keyword>
<evidence type="ECO:0000256" key="2">
    <source>
        <dbReference type="ARBA" id="ARBA00008873"/>
    </source>
</evidence>
<evidence type="ECO:0000256" key="1">
    <source>
        <dbReference type="ARBA" id="ARBA00004141"/>
    </source>
</evidence>
<evidence type="ECO:0000256" key="6">
    <source>
        <dbReference type="ARBA" id="ARBA00023065"/>
    </source>
</evidence>
<evidence type="ECO:0000313" key="13">
    <source>
        <dbReference type="Proteomes" id="UP001373496"/>
    </source>
</evidence>
<accession>A0ABU8E4T1</accession>
<dbReference type="InterPro" id="IPR027470">
    <property type="entry name" value="Cation_efflux_CTD"/>
</dbReference>
<gene>
    <name evidence="12" type="ORF">UXQ13_09215</name>
</gene>
<protein>
    <submittedName>
        <fullName evidence="12">Cation diffusion facilitator family transporter</fullName>
    </submittedName>
</protein>
<evidence type="ECO:0000259" key="11">
    <source>
        <dbReference type="Pfam" id="PF16916"/>
    </source>
</evidence>
<dbReference type="Gene3D" id="3.30.70.1350">
    <property type="entry name" value="Cation efflux protein, cytoplasmic domain"/>
    <property type="match status" value="1"/>
</dbReference>
<comment type="subcellular location">
    <subcellularLocation>
        <location evidence="1">Membrane</location>
        <topology evidence="1">Multi-pass membrane protein</topology>
    </subcellularLocation>
</comment>
<keyword evidence="6" id="KW-0406">Ion transport</keyword>
<dbReference type="NCBIfam" id="TIGR01297">
    <property type="entry name" value="CDF"/>
    <property type="match status" value="1"/>
</dbReference>
<proteinExistence type="inferred from homology"/>
<evidence type="ECO:0000256" key="7">
    <source>
        <dbReference type="ARBA" id="ARBA00023136"/>
    </source>
</evidence>
<dbReference type="InterPro" id="IPR027469">
    <property type="entry name" value="Cation_efflux_TMD_sf"/>
</dbReference>
<feature type="transmembrane region" description="Helical" evidence="9">
    <location>
        <begin position="175"/>
        <end position="198"/>
    </location>
</feature>
<feature type="transmembrane region" description="Helical" evidence="9">
    <location>
        <begin position="204"/>
        <end position="221"/>
    </location>
</feature>
<name>A0ABU8E4T1_9ACTN</name>
<feature type="transmembrane region" description="Helical" evidence="9">
    <location>
        <begin position="108"/>
        <end position="127"/>
    </location>
</feature>
<reference evidence="12 13" key="1">
    <citation type="submission" date="2024-03" db="EMBL/GenBank/DDBJ databases">
        <title>Draft genome sequence of Klenkia terrae.</title>
        <authorList>
            <person name="Duangmal K."/>
            <person name="Chantavorakit T."/>
        </authorList>
    </citation>
    <scope>NUCLEOTIDE SEQUENCE [LARGE SCALE GENOMIC DNA]</scope>
    <source>
        <strain evidence="12 13">JCM 17786</strain>
    </source>
</reference>
<dbReference type="SUPFAM" id="SSF161111">
    <property type="entry name" value="Cation efflux protein transmembrane domain-like"/>
    <property type="match status" value="1"/>
</dbReference>
<evidence type="ECO:0000259" key="10">
    <source>
        <dbReference type="Pfam" id="PF01545"/>
    </source>
</evidence>
<feature type="transmembrane region" description="Helical" evidence="9">
    <location>
        <begin position="139"/>
        <end position="163"/>
    </location>
</feature>
<keyword evidence="5 9" id="KW-1133">Transmembrane helix</keyword>
<feature type="compositionally biased region" description="Basic and acidic residues" evidence="8">
    <location>
        <begin position="1"/>
        <end position="21"/>
    </location>
</feature>
<keyword evidence="13" id="KW-1185">Reference proteome</keyword>
<evidence type="ECO:0000256" key="4">
    <source>
        <dbReference type="ARBA" id="ARBA00022692"/>
    </source>
</evidence>
<comment type="caution">
    <text evidence="12">The sequence shown here is derived from an EMBL/GenBank/DDBJ whole genome shotgun (WGS) entry which is preliminary data.</text>
</comment>
<feature type="region of interest" description="Disordered" evidence="8">
    <location>
        <begin position="1"/>
        <end position="32"/>
    </location>
</feature>
<feature type="domain" description="Cation efflux protein cytoplasmic" evidence="11">
    <location>
        <begin position="236"/>
        <end position="312"/>
    </location>
</feature>
<comment type="similarity">
    <text evidence="2">Belongs to the cation diffusion facilitator (CDF) transporter (TC 2.A.4) family. SLC30A subfamily.</text>
</comment>
<dbReference type="Pfam" id="PF01545">
    <property type="entry name" value="Cation_efflux"/>
    <property type="match status" value="1"/>
</dbReference>